<proteinExistence type="predicted"/>
<evidence type="ECO:0000313" key="3">
    <source>
        <dbReference type="Proteomes" id="UP001310387"/>
    </source>
</evidence>
<sequence length="114" mass="11955">MTGTPACPDDDPLQDTVAELARSAGRRNQARSDRVADLLRLDGGVRDPDRRREAARLCHTIAGSAGTFGDEMLADAARALQHVLESDGGDDAVLAALERFRATASARRPGGAGS</sequence>
<dbReference type="EMBL" id="JBAGLP010000105">
    <property type="protein sequence ID" value="MEG3614018.1"/>
    <property type="molecule type" value="Genomic_DNA"/>
</dbReference>
<reference evidence="2" key="1">
    <citation type="journal article" date="2024" name="Antonie Van Leeuwenhoek">
        <title>Isoptericola haloaureus sp. nov., a dimorphic actinobacterium isolated from mangrove sediments of southeast India, implicating biosaline agricultural significance through nitrogen fixation and salt tolerance genes.</title>
        <authorList>
            <person name="Prathaban M."/>
            <person name="Prathiviraj R."/>
            <person name="Ravichandran M."/>
            <person name="Natarajan S.D."/>
            <person name="Sobanaa M."/>
            <person name="Hari Krishna Kumar S."/>
            <person name="Chandrasekar V."/>
            <person name="Selvin J."/>
        </authorList>
    </citation>
    <scope>NUCLEOTIDE SEQUENCE</scope>
    <source>
        <strain evidence="2">MP1014</strain>
    </source>
</reference>
<gene>
    <name evidence="2" type="ORF">V5O49_02645</name>
</gene>
<accession>A0ABU7Z3P1</accession>
<dbReference type="RefSeq" id="WP_332900877.1">
    <property type="nucleotide sequence ID" value="NZ_JBAGLP010000105.1"/>
</dbReference>
<dbReference type="Proteomes" id="UP001310387">
    <property type="component" value="Unassembled WGS sequence"/>
</dbReference>
<evidence type="ECO:0000313" key="2">
    <source>
        <dbReference type="EMBL" id="MEG3614018.1"/>
    </source>
</evidence>
<dbReference type="InterPro" id="IPR008207">
    <property type="entry name" value="Sig_transdc_His_kin_Hpt_dom"/>
</dbReference>
<dbReference type="InterPro" id="IPR036641">
    <property type="entry name" value="HPT_dom_sf"/>
</dbReference>
<dbReference type="Gene3D" id="1.20.120.160">
    <property type="entry name" value="HPT domain"/>
    <property type="match status" value="1"/>
</dbReference>
<dbReference type="SUPFAM" id="SSF47226">
    <property type="entry name" value="Histidine-containing phosphotransfer domain, HPT domain"/>
    <property type="match status" value="1"/>
</dbReference>
<evidence type="ECO:0000259" key="1">
    <source>
        <dbReference type="Pfam" id="PF01627"/>
    </source>
</evidence>
<organism evidence="2 3">
    <name type="scientific">Isoptericola haloaureus</name>
    <dbReference type="NCBI Taxonomy" id="1542902"/>
    <lineage>
        <taxon>Bacteria</taxon>
        <taxon>Bacillati</taxon>
        <taxon>Actinomycetota</taxon>
        <taxon>Actinomycetes</taxon>
        <taxon>Micrococcales</taxon>
        <taxon>Promicromonosporaceae</taxon>
        <taxon>Isoptericola</taxon>
    </lineage>
</organism>
<comment type="caution">
    <text evidence="2">The sequence shown here is derived from an EMBL/GenBank/DDBJ whole genome shotgun (WGS) entry which is preliminary data.</text>
</comment>
<dbReference type="Pfam" id="PF01627">
    <property type="entry name" value="Hpt"/>
    <property type="match status" value="1"/>
</dbReference>
<keyword evidence="3" id="KW-1185">Reference proteome</keyword>
<protein>
    <submittedName>
        <fullName evidence="2">Hpt domain-containing protein</fullName>
    </submittedName>
</protein>
<name>A0ABU7Z3P1_9MICO</name>
<reference evidence="2" key="2">
    <citation type="submission" date="2024-02" db="EMBL/GenBank/DDBJ databases">
        <authorList>
            <person name="Prathaban M."/>
            <person name="Mythili R."/>
            <person name="Sharmila Devi N."/>
            <person name="Sobanaa M."/>
            <person name="Prathiviraj R."/>
            <person name="Selvin J."/>
        </authorList>
    </citation>
    <scope>NUCLEOTIDE SEQUENCE</scope>
    <source>
        <strain evidence="2">MP1014</strain>
    </source>
</reference>
<feature type="domain" description="HPt" evidence="1">
    <location>
        <begin position="39"/>
        <end position="102"/>
    </location>
</feature>